<name>A0A401ZV55_9CHLR</name>
<dbReference type="PANTHER" id="PTHR34407">
    <property type="entry name" value="EXPRESSED PROTEIN"/>
    <property type="match status" value="1"/>
</dbReference>
<dbReference type="EMBL" id="BIFR01000001">
    <property type="protein sequence ID" value="GCE10604.1"/>
    <property type="molecule type" value="Genomic_DNA"/>
</dbReference>
<dbReference type="CDD" id="cd00229">
    <property type="entry name" value="SGNH_hydrolase"/>
    <property type="match status" value="1"/>
</dbReference>
<protein>
    <recommendedName>
        <fullName evidence="3">SGNH hydrolase-type esterase domain-containing protein</fullName>
    </recommendedName>
</protein>
<evidence type="ECO:0000313" key="1">
    <source>
        <dbReference type="EMBL" id="GCE10604.1"/>
    </source>
</evidence>
<dbReference type="RefSeq" id="WP_126578197.1">
    <property type="nucleotide sequence ID" value="NZ_BIFR01000001.1"/>
</dbReference>
<evidence type="ECO:0008006" key="3">
    <source>
        <dbReference type="Google" id="ProtNLM"/>
    </source>
</evidence>
<dbReference type="InterPro" id="IPR036514">
    <property type="entry name" value="SGNH_hydro_sf"/>
</dbReference>
<dbReference type="Proteomes" id="UP000287352">
    <property type="component" value="Unassembled WGS sequence"/>
</dbReference>
<dbReference type="PANTHER" id="PTHR34407:SF1">
    <property type="entry name" value="SGNH HYDROLASE-TYPE ESTERASE DOMAIN-CONTAINING PROTEIN"/>
    <property type="match status" value="1"/>
</dbReference>
<reference evidence="2" key="1">
    <citation type="submission" date="2018-12" db="EMBL/GenBank/DDBJ databases">
        <title>Tengunoibacter tsumagoiensis gen. nov., sp. nov., Dictyobacter kobayashii sp. nov., D. alpinus sp. nov., and D. joshuensis sp. nov. and description of Dictyobacteraceae fam. nov. within the order Ktedonobacterales isolated from Tengu-no-mugimeshi.</title>
        <authorList>
            <person name="Wang C.M."/>
            <person name="Zheng Y."/>
            <person name="Sakai Y."/>
            <person name="Toyoda A."/>
            <person name="Minakuchi Y."/>
            <person name="Abe K."/>
            <person name="Yokota A."/>
            <person name="Yabe S."/>
        </authorList>
    </citation>
    <scope>NUCLEOTIDE SEQUENCE [LARGE SCALE GENOMIC DNA]</scope>
    <source>
        <strain evidence="2">Uno3</strain>
    </source>
</reference>
<dbReference type="SUPFAM" id="SSF52266">
    <property type="entry name" value="SGNH hydrolase"/>
    <property type="match status" value="1"/>
</dbReference>
<comment type="caution">
    <text evidence="1">The sequence shown here is derived from an EMBL/GenBank/DDBJ whole genome shotgun (WGS) entry which is preliminary data.</text>
</comment>
<keyword evidence="2" id="KW-1185">Reference proteome</keyword>
<evidence type="ECO:0000313" key="2">
    <source>
        <dbReference type="Proteomes" id="UP000287352"/>
    </source>
</evidence>
<sequence length="370" mass="42623">MHITNYRCDLTRTKEQLAKGFLTVGFIGTSITDARVQHNWPEPVMRWLILHYPHVQFKIENAAIAATGSELAVFRAKHDLIEKGCDLIFVEYAVNDSENPPGWRMKTRETLLRILLDGQRDVVLVYTYIQNMYSSMAEGRAPDSIAEFEALADHYNINSVWMSLYAFRQVQQGLLRWEEWLPDGLHPTERGSLSYAESVIEFLQQGLNTTNEQLARMGTQLPDPMVAKVWNTIEFVPLRTIKTEGPWLLRNWPSLPWIEELLETSAIGARLVIPFEGQGLALGFDFGFYSAEYYYRLDGKERQYSNRERPYWYPDTGLYLVQTLFDDLPAGKHELEIEVVHGNTEQCKGTHFRLAFAAAIQCYSPKASER</sequence>
<gene>
    <name evidence="1" type="ORF">KTT_04630</name>
</gene>
<accession>A0A401ZV55</accession>
<dbReference type="Gene3D" id="3.40.50.1110">
    <property type="entry name" value="SGNH hydrolase"/>
    <property type="match status" value="1"/>
</dbReference>
<organism evidence="1 2">
    <name type="scientific">Tengunoibacter tsumagoiensis</name>
    <dbReference type="NCBI Taxonomy" id="2014871"/>
    <lineage>
        <taxon>Bacteria</taxon>
        <taxon>Bacillati</taxon>
        <taxon>Chloroflexota</taxon>
        <taxon>Ktedonobacteria</taxon>
        <taxon>Ktedonobacterales</taxon>
        <taxon>Dictyobacteraceae</taxon>
        <taxon>Tengunoibacter</taxon>
    </lineage>
</organism>
<proteinExistence type="predicted"/>
<dbReference type="AlphaFoldDB" id="A0A401ZV55"/>
<dbReference type="OrthoDB" id="8233337at2"/>